<feature type="compositionally biased region" description="Basic and acidic residues" evidence="15">
    <location>
        <begin position="542"/>
        <end position="555"/>
    </location>
</feature>
<dbReference type="GO" id="GO:0003697">
    <property type="term" value="F:single-stranded DNA binding"/>
    <property type="evidence" value="ECO:0007669"/>
    <property type="project" value="InterPro"/>
</dbReference>
<feature type="compositionally biased region" description="Pro residues" evidence="15">
    <location>
        <begin position="249"/>
        <end position="259"/>
    </location>
</feature>
<keyword evidence="19" id="KW-1267">Proteomics identification</keyword>
<dbReference type="Gene3D" id="3.30.160.60">
    <property type="entry name" value="Classic Zinc Finger"/>
    <property type="match status" value="1"/>
</dbReference>
<evidence type="ECO:0000256" key="14">
    <source>
        <dbReference type="ARBA" id="ARBA00078728"/>
    </source>
</evidence>
<keyword evidence="8" id="KW-0862">Zinc</keyword>
<protein>
    <recommendedName>
        <fullName evidence="13">Cytoplasmic 60S subunit biogenesis factor ZNF622</fullName>
    </recommendedName>
    <alternativeName>
        <fullName evidence="14">Zinc finger protein 622</fullName>
    </alternativeName>
</protein>
<dbReference type="SMART" id="SM00667">
    <property type="entry name" value="LisH"/>
    <property type="match status" value="1"/>
</dbReference>
<evidence type="ECO:0000256" key="12">
    <source>
        <dbReference type="ARBA" id="ARBA00059765"/>
    </source>
</evidence>
<dbReference type="GO" id="GO:0008270">
    <property type="term" value="F:zinc ion binding"/>
    <property type="evidence" value="ECO:0007669"/>
    <property type="project" value="UniProtKB-KW"/>
</dbReference>
<dbReference type="GO" id="GO:0005634">
    <property type="term" value="C:nucleus"/>
    <property type="evidence" value="ECO:0007669"/>
    <property type="project" value="UniProtKB-SubCell"/>
</dbReference>
<keyword evidence="7" id="KW-0863">Zinc-finger</keyword>
<dbReference type="GO" id="GO:0042254">
    <property type="term" value="P:ribosome biogenesis"/>
    <property type="evidence" value="ECO:0007669"/>
    <property type="project" value="UniProtKB-KW"/>
</dbReference>
<dbReference type="InterPro" id="IPR022755">
    <property type="entry name" value="Znf_C2H2_jaz"/>
</dbReference>
<keyword evidence="10" id="KW-0539">Nucleus</keyword>
<evidence type="ECO:0000256" key="3">
    <source>
        <dbReference type="ARBA" id="ARBA00022490"/>
    </source>
</evidence>
<dbReference type="STRING" id="84645.A0A498NRU8"/>
<sequence length="763" mass="83566">MYAKGKGAVVPSDSQAREKLALYVYEYLLHVGAQKSAQTFLSEIRWEKNITLGEPPGFLHSWWCVFWDLYCAAPDRRETCEHSSEAKAFHDYSAAAAPSPVMGNMPPNDGMPGGPMPPGFFQGPPGSQPSPHAQPPPHNTSNPMMGPHGQPPVGVPGSQPLLPNSLDPTRPQGHPNMGGPMRMNPPRGMGGMGPQNYGGMRPPPNSLGGPGMPGMNMGPGGRGPWPNPNANSIAYSSSSPGNYVGPPGGGGPPGTPIMPSPGDSTNSSENIYTMMNPIGPGGNRPNFPMGPGPDGPMGGMGGMEPHHMNGSLGSGDMDGLPKNSPNNMAGMNNPPGTPRDDGEMGGNFLNPFQSESEVYTTVVFAVKSYLPQIQKDLIIKKFGSDFIIQKFGVIMSYTCISCRVQFSDGEVQRAHYKTDWHRYNLKRKVADMPPVTAENFQERVLAQRAAAEQQSQSGGHGSAYCATCNKKFSTDNAYNNHIQSNKHQQAERKALTAAQETVQRMNEKNLEKGAELDKDAQNEALQKALRDQQRHTPSKATPTEKRVRTRPDKPPRLQWFEQQAKKIAAEEGEEEEEEGEKVGVGKVCLWCNEKGKSFYSTEAVQAHMTDKSHCKLFTDGDAALEFADFYDFRSSYPDAKDGDDVEMKDGDLPDEKTVEFDDETLELTLPSGAKIGHRSLMRYYKQRFGVQRALVPAHNQKAVGRVLKQYKALGWAGDFGKGFVSQQQKDMQYMRRMKSKFMLKTGMSNNATKQTHFRAQVMF</sequence>
<evidence type="ECO:0000313" key="17">
    <source>
        <dbReference type="EMBL" id="RXN34800.1"/>
    </source>
</evidence>
<dbReference type="Pfam" id="PF12171">
    <property type="entry name" value="zf-C2H2_jaz"/>
    <property type="match status" value="1"/>
</dbReference>
<organism evidence="17 18">
    <name type="scientific">Labeo rohita</name>
    <name type="common">Indian major carp</name>
    <name type="synonym">Cyprinus rohita</name>
    <dbReference type="NCBI Taxonomy" id="84645"/>
    <lineage>
        <taxon>Eukaryota</taxon>
        <taxon>Metazoa</taxon>
        <taxon>Chordata</taxon>
        <taxon>Craniata</taxon>
        <taxon>Vertebrata</taxon>
        <taxon>Euteleostomi</taxon>
        <taxon>Actinopterygii</taxon>
        <taxon>Neopterygii</taxon>
        <taxon>Teleostei</taxon>
        <taxon>Ostariophysi</taxon>
        <taxon>Cypriniformes</taxon>
        <taxon>Cyprinidae</taxon>
        <taxon>Labeoninae</taxon>
        <taxon>Labeonini</taxon>
        <taxon>Labeo</taxon>
    </lineage>
</organism>
<dbReference type="InterPro" id="IPR006594">
    <property type="entry name" value="LisH"/>
</dbReference>
<dbReference type="EMBL" id="QBIY01011165">
    <property type="protein sequence ID" value="RXN34800.1"/>
    <property type="molecule type" value="Genomic_DNA"/>
</dbReference>
<evidence type="ECO:0000256" key="5">
    <source>
        <dbReference type="ARBA" id="ARBA00022723"/>
    </source>
</evidence>
<feature type="domain" description="C2H2-type" evidence="16">
    <location>
        <begin position="465"/>
        <end position="487"/>
    </location>
</feature>
<accession>A0A498NRU8</accession>
<dbReference type="InterPro" id="IPR008116">
    <property type="entry name" value="SSDP_DNA-bd"/>
</dbReference>
<evidence type="ECO:0000256" key="13">
    <source>
        <dbReference type="ARBA" id="ARBA00071731"/>
    </source>
</evidence>
<evidence type="ECO:0000256" key="2">
    <source>
        <dbReference type="ARBA" id="ARBA00004496"/>
    </source>
</evidence>
<evidence type="ECO:0000259" key="16">
    <source>
        <dbReference type="PROSITE" id="PS00028"/>
    </source>
</evidence>
<evidence type="ECO:0000256" key="6">
    <source>
        <dbReference type="ARBA" id="ARBA00022737"/>
    </source>
</evidence>
<comment type="similarity">
    <text evidence="11">Belongs to the REI1 family.</text>
</comment>
<feature type="region of interest" description="Disordered" evidence="15">
    <location>
        <begin position="100"/>
        <end position="265"/>
    </location>
</feature>
<dbReference type="PROSITE" id="PS00028">
    <property type="entry name" value="ZINC_FINGER_C2H2_1"/>
    <property type="match status" value="2"/>
</dbReference>
<comment type="subcellular location">
    <subcellularLocation>
        <location evidence="2">Cytoplasm</location>
    </subcellularLocation>
    <subcellularLocation>
        <location evidence="1">Nucleus</location>
    </subcellularLocation>
</comment>
<evidence type="ECO:0000256" key="11">
    <source>
        <dbReference type="ARBA" id="ARBA00034126"/>
    </source>
</evidence>
<dbReference type="PROSITE" id="PS50896">
    <property type="entry name" value="LISH"/>
    <property type="match status" value="1"/>
</dbReference>
<dbReference type="Proteomes" id="UP000290572">
    <property type="component" value="Unassembled WGS sequence"/>
</dbReference>
<feature type="compositionally biased region" description="Pro residues" evidence="15">
    <location>
        <begin position="126"/>
        <end position="138"/>
    </location>
</feature>
<dbReference type="Pfam" id="PF12756">
    <property type="entry name" value="zf-C2H2_2"/>
    <property type="match status" value="1"/>
</dbReference>
<keyword evidence="6" id="KW-0677">Repeat</keyword>
<feature type="region of interest" description="Disordered" evidence="15">
    <location>
        <begin position="527"/>
        <end position="556"/>
    </location>
</feature>
<proteinExistence type="evidence at protein level"/>
<dbReference type="FunFam" id="3.30.160.60:FF:000915">
    <property type="entry name" value="Zinc finger protein 622"/>
    <property type="match status" value="1"/>
</dbReference>
<evidence type="ECO:0000313" key="18">
    <source>
        <dbReference type="Proteomes" id="UP000290572"/>
    </source>
</evidence>
<dbReference type="PANTHER" id="PTHR12610:SF30">
    <property type="entry name" value="SINGLE-STRANDED DNA-BINDING PROTEIN 4"/>
    <property type="match status" value="1"/>
</dbReference>
<dbReference type="InterPro" id="IPR003604">
    <property type="entry name" value="Matrin/U1-like-C_Znf_C2H2"/>
</dbReference>
<keyword evidence="9 17" id="KW-0238">DNA-binding</keyword>
<keyword evidence="5" id="KW-0479">Metal-binding</keyword>
<comment type="caution">
    <text evidence="17">The sequence shown here is derived from an EMBL/GenBank/DDBJ whole genome shotgun (WGS) entry which is preliminary data.</text>
</comment>
<feature type="compositionally biased region" description="Low complexity" evidence="15">
    <location>
        <begin position="100"/>
        <end position="110"/>
    </location>
</feature>
<keyword evidence="18" id="KW-1185">Reference proteome</keyword>
<evidence type="ECO:0000256" key="8">
    <source>
        <dbReference type="ARBA" id="ARBA00022833"/>
    </source>
</evidence>
<feature type="compositionally biased region" description="Low complexity" evidence="15">
    <location>
        <begin position="236"/>
        <end position="245"/>
    </location>
</feature>
<dbReference type="PRINTS" id="PR01743">
    <property type="entry name" value="SSDNABINDING"/>
</dbReference>
<dbReference type="SMART" id="SM00355">
    <property type="entry name" value="ZnF_C2H2"/>
    <property type="match status" value="3"/>
</dbReference>
<dbReference type="GO" id="GO:0005737">
    <property type="term" value="C:cytoplasm"/>
    <property type="evidence" value="ECO:0007669"/>
    <property type="project" value="UniProtKB-SubCell"/>
</dbReference>
<dbReference type="InterPro" id="IPR013087">
    <property type="entry name" value="Znf_C2H2_type"/>
</dbReference>
<evidence type="ECO:0000256" key="9">
    <source>
        <dbReference type="ARBA" id="ARBA00023125"/>
    </source>
</evidence>
<feature type="compositionally biased region" description="Gly residues" evidence="15">
    <location>
        <begin position="208"/>
        <end position="223"/>
    </location>
</feature>
<dbReference type="SUPFAM" id="SSF57667">
    <property type="entry name" value="beta-beta-alpha zinc fingers"/>
    <property type="match status" value="1"/>
</dbReference>
<feature type="compositionally biased region" description="Low complexity" evidence="15">
    <location>
        <begin position="175"/>
        <end position="187"/>
    </location>
</feature>
<keyword evidence="3" id="KW-0963">Cytoplasm</keyword>
<dbReference type="SMART" id="SM00451">
    <property type="entry name" value="ZnF_U1"/>
    <property type="match status" value="2"/>
</dbReference>
<dbReference type="Pfam" id="PF04503">
    <property type="entry name" value="SSDP"/>
    <property type="match status" value="2"/>
</dbReference>
<reference evidence="17 18" key="1">
    <citation type="submission" date="2018-03" db="EMBL/GenBank/DDBJ databases">
        <title>Draft genome sequence of Rohu Carp (Labeo rohita).</title>
        <authorList>
            <person name="Das P."/>
            <person name="Kushwaha B."/>
            <person name="Joshi C.G."/>
            <person name="Kumar D."/>
            <person name="Nagpure N.S."/>
            <person name="Sahoo L."/>
            <person name="Das S.P."/>
            <person name="Bit A."/>
            <person name="Patnaik S."/>
            <person name="Meher P.K."/>
            <person name="Jayasankar P."/>
            <person name="Koringa P.G."/>
            <person name="Patel N.V."/>
            <person name="Hinsu A.T."/>
            <person name="Kumar R."/>
            <person name="Pandey M."/>
            <person name="Agarwal S."/>
            <person name="Srivastava S."/>
            <person name="Singh M."/>
            <person name="Iquebal M.A."/>
            <person name="Jaiswal S."/>
            <person name="Angadi U.B."/>
            <person name="Kumar N."/>
            <person name="Raza M."/>
            <person name="Shah T.M."/>
            <person name="Rai A."/>
            <person name="Jena J.K."/>
        </authorList>
    </citation>
    <scope>NUCLEOTIDE SEQUENCE [LARGE SCALE GENOMIC DNA]</scope>
    <source>
        <strain evidence="17">DASCIFA01</strain>
        <tissue evidence="17">Testis</tissue>
    </source>
</reference>
<name>A0A498NRU8_LABRO</name>
<comment type="function">
    <text evidence="12">Pre-60S-associated cytoplasmic factor involved in the cytoplasmic maturation of the 60S subunit.</text>
</comment>
<evidence type="ECO:0000256" key="7">
    <source>
        <dbReference type="ARBA" id="ARBA00022771"/>
    </source>
</evidence>
<dbReference type="AlphaFoldDB" id="A0A498NRU8"/>
<dbReference type="InterPro" id="IPR041661">
    <property type="entry name" value="ZN622/Rei1/Reh1_Znf-C2H2"/>
</dbReference>
<dbReference type="PANTHER" id="PTHR12610">
    <property type="entry name" value="SINGLE STRANDED DNA BINDING PROTEIN"/>
    <property type="match status" value="1"/>
</dbReference>
<feature type="domain" description="C2H2-type" evidence="16">
    <location>
        <begin position="399"/>
        <end position="421"/>
    </location>
</feature>
<dbReference type="InterPro" id="IPR036236">
    <property type="entry name" value="Znf_C2H2_sf"/>
</dbReference>
<keyword evidence="4" id="KW-0690">Ribosome biogenesis</keyword>
<evidence type="ECO:0000256" key="10">
    <source>
        <dbReference type="ARBA" id="ARBA00023242"/>
    </source>
</evidence>
<gene>
    <name evidence="17" type="ORF">ROHU_014721</name>
</gene>
<evidence type="ECO:0000256" key="4">
    <source>
        <dbReference type="ARBA" id="ARBA00022517"/>
    </source>
</evidence>
<evidence type="ECO:0007829" key="19">
    <source>
        <dbReference type="PeptideAtlas" id="A0A498NRU8"/>
    </source>
</evidence>
<evidence type="ECO:0000256" key="15">
    <source>
        <dbReference type="SAM" id="MobiDB-lite"/>
    </source>
</evidence>
<dbReference type="GO" id="GO:0045944">
    <property type="term" value="P:positive regulation of transcription by RNA polymerase II"/>
    <property type="evidence" value="ECO:0007669"/>
    <property type="project" value="TreeGrafter"/>
</dbReference>
<evidence type="ECO:0000256" key="1">
    <source>
        <dbReference type="ARBA" id="ARBA00004123"/>
    </source>
</evidence>